<comment type="similarity">
    <text evidence="3">Belongs to the EROs family.</text>
</comment>
<feature type="disulfide bond" description="Redox-active" evidence="18">
    <location>
        <begin position="375"/>
        <end position="378"/>
    </location>
</feature>
<evidence type="ECO:0000313" key="22">
    <source>
        <dbReference type="Proteomes" id="UP000549394"/>
    </source>
</evidence>
<evidence type="ECO:0000256" key="8">
    <source>
        <dbReference type="ARBA" id="ARBA00022824"/>
    </source>
</evidence>
<feature type="binding site" evidence="17">
    <location>
        <position position="234"/>
    </location>
    <ligand>
        <name>FAD</name>
        <dbReference type="ChEBI" id="CHEBI:57692"/>
    </ligand>
</feature>
<comment type="subunit">
    <text evidence="4">May function both as a monomer and a homodimer.</text>
</comment>
<feature type="binding site" evidence="17">
    <location>
        <position position="237"/>
    </location>
    <ligand>
        <name>FAD</name>
        <dbReference type="ChEBI" id="CHEBI:57692"/>
    </ligand>
</feature>
<evidence type="ECO:0000256" key="5">
    <source>
        <dbReference type="ARBA" id="ARBA00022448"/>
    </source>
</evidence>
<dbReference type="GO" id="GO:0016972">
    <property type="term" value="F:thiol oxidase activity"/>
    <property type="evidence" value="ECO:0007669"/>
    <property type="project" value="InterPro"/>
</dbReference>
<evidence type="ECO:0000256" key="2">
    <source>
        <dbReference type="ARBA" id="ARBA00004367"/>
    </source>
</evidence>
<dbReference type="GO" id="GO:0034975">
    <property type="term" value="P:protein folding in endoplasmic reticulum"/>
    <property type="evidence" value="ECO:0007669"/>
    <property type="project" value="InterPro"/>
</dbReference>
<accession>A0A7I8VU97</accession>
<dbReference type="GO" id="GO:0071949">
    <property type="term" value="F:FAD binding"/>
    <property type="evidence" value="ECO:0007669"/>
    <property type="project" value="InterPro"/>
</dbReference>
<keyword evidence="8" id="KW-0256">Endoplasmic reticulum</keyword>
<keyword evidence="7 20" id="KW-0732">Signal</keyword>
<dbReference type="Proteomes" id="UP000549394">
    <property type="component" value="Unassembled WGS sequence"/>
</dbReference>
<evidence type="ECO:0000256" key="17">
    <source>
        <dbReference type="PIRSR" id="PIRSR017205-2"/>
    </source>
</evidence>
<evidence type="ECO:0000256" key="1">
    <source>
        <dbReference type="ARBA" id="ARBA00001974"/>
    </source>
</evidence>
<dbReference type="OrthoDB" id="269384at2759"/>
<feature type="disulfide bond" description="Redox-active" evidence="18">
    <location>
        <begin position="88"/>
        <end position="93"/>
    </location>
</feature>
<keyword evidence="12" id="KW-0472">Membrane</keyword>
<evidence type="ECO:0000256" key="18">
    <source>
        <dbReference type="PIRSR" id="PIRSR017205-3"/>
    </source>
</evidence>
<organism evidence="21 22">
    <name type="scientific">Dimorphilus gyrociliatus</name>
    <dbReference type="NCBI Taxonomy" id="2664684"/>
    <lineage>
        <taxon>Eukaryota</taxon>
        <taxon>Metazoa</taxon>
        <taxon>Spiralia</taxon>
        <taxon>Lophotrochozoa</taxon>
        <taxon>Annelida</taxon>
        <taxon>Polychaeta</taxon>
        <taxon>Polychaeta incertae sedis</taxon>
        <taxon>Dinophilidae</taxon>
        <taxon>Dimorphilus</taxon>
    </lineage>
</organism>
<dbReference type="Pfam" id="PF04137">
    <property type="entry name" value="ERO1"/>
    <property type="match status" value="1"/>
</dbReference>
<evidence type="ECO:0000256" key="12">
    <source>
        <dbReference type="ARBA" id="ARBA00023136"/>
    </source>
</evidence>
<comment type="subcellular location">
    <subcellularLocation>
        <location evidence="2">Endoplasmic reticulum membrane</location>
        <topology evidence="2">Peripheral membrane protein</topology>
        <orientation evidence="2">Lumenal side</orientation>
    </subcellularLocation>
</comment>
<sequence length="449" mass="52456">MLNKFKICHFFYFLILIEYCWTENGKESCFCELNSDVDHCTCSVNNVDSLNNLKLYPRLQNILQRDYFKFFKVNLNKDCPFWKDNSQCSSKDCHVNQCEETQLPDGIKDEDSKYKHSKESQGEKCDDNKGTLGKLDRTISIEDKEAFDSWKKHDDAQDNFCELDDDSSESSSYVDLQLNPERYTGYNGPSAHKIWNSIYEENCFKPEANDYIAYIQSADKVMCLEKRVFYRLVSGLHSSISTHLTAIWQFKDPFTNKVTWGPNVKEFKRRFDPVTTDGEGPQRLKNLYFTYLVELRAIAKAAPYLNKESYYTGNQTEDRHVKNLVKEFLSEISSFPAHFDETQLFKDEFNNPIKLKEEFKSHFRNISKIMDCVGCDKCRLWGKLQTRGLGTALKILFTNEDQQCKSPLNTETNCNNLQLKRTEIVSLFNAFGRLSRSIHEINQFRSKLN</sequence>
<gene>
    <name evidence="21" type="ORF">DGYR_LOCUS7400</name>
</gene>
<feature type="chain" id="PRO_5029774649" evidence="20">
    <location>
        <begin position="23"/>
        <end position="449"/>
    </location>
</feature>
<protein>
    <submittedName>
        <fullName evidence="21">DgyrCDS7759</fullName>
    </submittedName>
</protein>
<keyword evidence="14" id="KW-0325">Glycoprotein</keyword>
<feature type="binding site" evidence="17">
    <location>
        <position position="270"/>
    </location>
    <ligand>
        <name>FAD</name>
        <dbReference type="ChEBI" id="CHEBI:57692"/>
    </ligand>
</feature>
<evidence type="ECO:0000256" key="15">
    <source>
        <dbReference type="ARBA" id="ARBA00023284"/>
    </source>
</evidence>
<keyword evidence="13 18" id="KW-1015">Disulfide bond</keyword>
<comment type="cofactor">
    <cofactor evidence="1 17">
        <name>FAD</name>
        <dbReference type="ChEBI" id="CHEBI:57692"/>
    </cofactor>
</comment>
<dbReference type="SUPFAM" id="SSF110019">
    <property type="entry name" value="ERO1-like"/>
    <property type="match status" value="1"/>
</dbReference>
<keyword evidence="6" id="KW-0285">Flavoprotein</keyword>
<comment type="caution">
    <text evidence="21">The sequence shown here is derived from an EMBL/GenBank/DDBJ whole genome shotgun (WGS) entry which is preliminary data.</text>
</comment>
<feature type="region of interest" description="Disordered" evidence="19">
    <location>
        <begin position="109"/>
        <end position="129"/>
    </location>
</feature>
<evidence type="ECO:0000256" key="10">
    <source>
        <dbReference type="ARBA" id="ARBA00022982"/>
    </source>
</evidence>
<reference evidence="21 22" key="1">
    <citation type="submission" date="2020-08" db="EMBL/GenBank/DDBJ databases">
        <authorList>
            <person name="Hejnol A."/>
        </authorList>
    </citation>
    <scope>NUCLEOTIDE SEQUENCE [LARGE SCALE GENOMIC DNA]</scope>
</reference>
<evidence type="ECO:0000256" key="16">
    <source>
        <dbReference type="PIRSR" id="PIRSR017205-1"/>
    </source>
</evidence>
<dbReference type="InterPro" id="IPR037192">
    <property type="entry name" value="ERO1-like_sf"/>
</dbReference>
<name>A0A7I8VU97_9ANNE</name>
<evidence type="ECO:0000256" key="14">
    <source>
        <dbReference type="ARBA" id="ARBA00023180"/>
    </source>
</evidence>
<keyword evidence="11" id="KW-0560">Oxidoreductase</keyword>
<evidence type="ECO:0000313" key="21">
    <source>
        <dbReference type="EMBL" id="CAD5119115.1"/>
    </source>
</evidence>
<keyword evidence="15" id="KW-0676">Redox-active center</keyword>
<evidence type="ECO:0000256" key="19">
    <source>
        <dbReference type="SAM" id="MobiDB-lite"/>
    </source>
</evidence>
<feature type="binding site" evidence="17">
    <location>
        <position position="182"/>
    </location>
    <ligand>
        <name>FAD</name>
        <dbReference type="ChEBI" id="CHEBI:57692"/>
    </ligand>
</feature>
<dbReference type="GO" id="GO:0015035">
    <property type="term" value="F:protein-disulfide reductase activity"/>
    <property type="evidence" value="ECO:0007669"/>
    <property type="project" value="InterPro"/>
</dbReference>
<feature type="active site" evidence="16">
    <location>
        <position position="378"/>
    </location>
</feature>
<evidence type="ECO:0000256" key="11">
    <source>
        <dbReference type="ARBA" id="ARBA00023002"/>
    </source>
</evidence>
<evidence type="ECO:0000256" key="6">
    <source>
        <dbReference type="ARBA" id="ARBA00022630"/>
    </source>
</evidence>
<dbReference type="PIRSF" id="PIRSF017205">
    <property type="entry name" value="ERO1"/>
    <property type="match status" value="1"/>
</dbReference>
<keyword evidence="9 17" id="KW-0274">FAD</keyword>
<feature type="binding site" evidence="17">
    <location>
        <position position="184"/>
    </location>
    <ligand>
        <name>FAD</name>
        <dbReference type="ChEBI" id="CHEBI:57692"/>
    </ligand>
</feature>
<evidence type="ECO:0000256" key="13">
    <source>
        <dbReference type="ARBA" id="ARBA00023157"/>
    </source>
</evidence>
<dbReference type="InterPro" id="IPR007266">
    <property type="entry name" value="Ero1"/>
</dbReference>
<evidence type="ECO:0000256" key="4">
    <source>
        <dbReference type="ARBA" id="ARBA00011802"/>
    </source>
</evidence>
<evidence type="ECO:0000256" key="9">
    <source>
        <dbReference type="ARBA" id="ARBA00022827"/>
    </source>
</evidence>
<dbReference type="AlphaFoldDB" id="A0A7I8VU97"/>
<evidence type="ECO:0000256" key="3">
    <source>
        <dbReference type="ARBA" id="ARBA00008277"/>
    </source>
</evidence>
<dbReference type="GO" id="GO:0005789">
    <property type="term" value="C:endoplasmic reticulum membrane"/>
    <property type="evidence" value="ECO:0007669"/>
    <property type="project" value="UniProtKB-SubCell"/>
</dbReference>
<feature type="active site" description="Nucleophile" evidence="16">
    <location>
        <position position="375"/>
    </location>
</feature>
<dbReference type="PANTHER" id="PTHR12613:SF0">
    <property type="entry name" value="ERO1-LIKE PROTEIN"/>
    <property type="match status" value="1"/>
</dbReference>
<feature type="signal peptide" evidence="20">
    <location>
        <begin position="1"/>
        <end position="22"/>
    </location>
</feature>
<dbReference type="EMBL" id="CAJFCJ010000009">
    <property type="protein sequence ID" value="CAD5119115.1"/>
    <property type="molecule type" value="Genomic_DNA"/>
</dbReference>
<keyword evidence="10" id="KW-0249">Electron transport</keyword>
<feature type="binding site" evidence="17">
    <location>
        <position position="195"/>
    </location>
    <ligand>
        <name>FAD</name>
        <dbReference type="ChEBI" id="CHEBI:57692"/>
    </ligand>
</feature>
<keyword evidence="5" id="KW-0813">Transport</keyword>
<keyword evidence="22" id="KW-1185">Reference proteome</keyword>
<dbReference type="PANTHER" id="PTHR12613">
    <property type="entry name" value="ERO1-RELATED"/>
    <property type="match status" value="1"/>
</dbReference>
<proteinExistence type="inferred from homology"/>
<evidence type="ECO:0000256" key="20">
    <source>
        <dbReference type="SAM" id="SignalP"/>
    </source>
</evidence>
<evidence type="ECO:0000256" key="7">
    <source>
        <dbReference type="ARBA" id="ARBA00022729"/>
    </source>
</evidence>